<evidence type="ECO:0000256" key="2">
    <source>
        <dbReference type="SAM" id="Phobius"/>
    </source>
</evidence>
<protein>
    <submittedName>
        <fullName evidence="3">OmpA family protein</fullName>
    </submittedName>
</protein>
<dbReference type="InterPro" id="IPR036737">
    <property type="entry name" value="OmpA-like_sf"/>
</dbReference>
<dbReference type="Pfam" id="PF00691">
    <property type="entry name" value="OmpA"/>
    <property type="match status" value="1"/>
</dbReference>
<dbReference type="EMBL" id="AACGUZ010000003">
    <property type="protein sequence ID" value="EAK5103072.1"/>
    <property type="molecule type" value="Genomic_DNA"/>
</dbReference>
<sequence length="235" mass="27652">MIFFKKHKKTSDDDDFFIALSDIMTALMLLFLLISIVYMIKVEDSVKVPKIFKETTQGLSERLNKEFDKDLKGWGAVLDKDLTIRFYQPDILFKTGSWVLSPKFKEILNEFFPRYLKIMMDEQFVNNIEEIRIEGHTSSFWGNIKGDVAYLNNMELSQARTREVIKYLLSLELDEKEKEWLKKHFRAIGFSSAKPLNDKSQTLQKGEKENFINSQRVEFRVRTNIENKIAEVVSK</sequence>
<keyword evidence="1 2" id="KW-0472">Membrane</keyword>
<proteinExistence type="predicted"/>
<dbReference type="InterPro" id="IPR050330">
    <property type="entry name" value="Bact_OuterMem_StrucFunc"/>
</dbReference>
<dbReference type="SUPFAM" id="SSF103088">
    <property type="entry name" value="OmpA-like"/>
    <property type="match status" value="1"/>
</dbReference>
<dbReference type="PANTHER" id="PTHR30329">
    <property type="entry name" value="STATOR ELEMENT OF FLAGELLAR MOTOR COMPLEX"/>
    <property type="match status" value="1"/>
</dbReference>
<reference evidence="3 4" key="1">
    <citation type="submission" date="2018-05" db="EMBL/GenBank/DDBJ databases">
        <authorList>
            <consortium name="NARMS: The National Antimicrobial Resistance Monitoring System"/>
        </authorList>
    </citation>
    <scope>NUCLEOTIDE SEQUENCE [LARGE SCALE GENOMIC DNA]</scope>
    <source>
        <strain evidence="3 4">FSIS1711007</strain>
    </source>
</reference>
<dbReference type="Proteomes" id="UP000409545">
    <property type="component" value="Unassembled WGS sequence"/>
</dbReference>
<dbReference type="InterPro" id="IPR006665">
    <property type="entry name" value="OmpA-like"/>
</dbReference>
<name>A0A3Z9VBG3_CAMCO</name>
<accession>A0A3Z9VBG3</accession>
<evidence type="ECO:0000313" key="3">
    <source>
        <dbReference type="EMBL" id="EAK5103072.1"/>
    </source>
</evidence>
<dbReference type="RefSeq" id="WP_002812453.1">
    <property type="nucleotide sequence ID" value="NZ_AANORL020000008.1"/>
</dbReference>
<gene>
    <name evidence="3" type="ORF">B9Q54_02115</name>
</gene>
<dbReference type="PROSITE" id="PS51123">
    <property type="entry name" value="OMPA_2"/>
    <property type="match status" value="1"/>
</dbReference>
<dbReference type="CDD" id="cd07185">
    <property type="entry name" value="OmpA_C-like"/>
    <property type="match status" value="1"/>
</dbReference>
<organism evidence="3 4">
    <name type="scientific">Campylobacter coli</name>
    <dbReference type="NCBI Taxonomy" id="195"/>
    <lineage>
        <taxon>Bacteria</taxon>
        <taxon>Pseudomonadati</taxon>
        <taxon>Campylobacterota</taxon>
        <taxon>Epsilonproteobacteria</taxon>
        <taxon>Campylobacterales</taxon>
        <taxon>Campylobacteraceae</taxon>
        <taxon>Campylobacter</taxon>
    </lineage>
</organism>
<feature type="transmembrane region" description="Helical" evidence="2">
    <location>
        <begin position="16"/>
        <end position="40"/>
    </location>
</feature>
<dbReference type="PANTHER" id="PTHR30329:SF21">
    <property type="entry name" value="LIPOPROTEIN YIAD-RELATED"/>
    <property type="match status" value="1"/>
</dbReference>
<evidence type="ECO:0000313" key="4">
    <source>
        <dbReference type="Proteomes" id="UP000409545"/>
    </source>
</evidence>
<keyword evidence="2" id="KW-0812">Transmembrane</keyword>
<dbReference type="AlphaFoldDB" id="A0A3Z9VBG3"/>
<comment type="caution">
    <text evidence="3">The sequence shown here is derived from an EMBL/GenBank/DDBJ whole genome shotgun (WGS) entry which is preliminary data.</text>
</comment>
<dbReference type="GO" id="GO:0016020">
    <property type="term" value="C:membrane"/>
    <property type="evidence" value="ECO:0007669"/>
    <property type="project" value="UniProtKB-UniRule"/>
</dbReference>
<keyword evidence="2" id="KW-1133">Transmembrane helix</keyword>
<dbReference type="Gene3D" id="3.30.1330.60">
    <property type="entry name" value="OmpA-like domain"/>
    <property type="match status" value="1"/>
</dbReference>
<evidence type="ECO:0000256" key="1">
    <source>
        <dbReference type="PROSITE-ProRule" id="PRU00473"/>
    </source>
</evidence>